<feature type="region of interest" description="Disordered" evidence="1">
    <location>
        <begin position="59"/>
        <end position="78"/>
    </location>
</feature>
<dbReference type="EMBL" id="JAFEMO010000007">
    <property type="protein sequence ID" value="KAH7567752.1"/>
    <property type="molecule type" value="Genomic_DNA"/>
</dbReference>
<protein>
    <submittedName>
        <fullName evidence="2">Uncharacterized protein</fullName>
    </submittedName>
</protein>
<dbReference type="PANTHER" id="PTHR21529:SF4">
    <property type="entry name" value="TPR AND ANKYRIN REPEAT-CONTAINING PROTEIN 1"/>
    <property type="match status" value="1"/>
</dbReference>
<accession>A0ABQ8HTS9</accession>
<evidence type="ECO:0000313" key="3">
    <source>
        <dbReference type="Proteomes" id="UP000827721"/>
    </source>
</evidence>
<gene>
    <name evidence="2" type="ORF">JRO89_XS07G0140000</name>
</gene>
<organism evidence="2 3">
    <name type="scientific">Xanthoceras sorbifolium</name>
    <dbReference type="NCBI Taxonomy" id="99658"/>
    <lineage>
        <taxon>Eukaryota</taxon>
        <taxon>Viridiplantae</taxon>
        <taxon>Streptophyta</taxon>
        <taxon>Embryophyta</taxon>
        <taxon>Tracheophyta</taxon>
        <taxon>Spermatophyta</taxon>
        <taxon>Magnoliopsida</taxon>
        <taxon>eudicotyledons</taxon>
        <taxon>Gunneridae</taxon>
        <taxon>Pentapetalae</taxon>
        <taxon>rosids</taxon>
        <taxon>malvids</taxon>
        <taxon>Sapindales</taxon>
        <taxon>Sapindaceae</taxon>
        <taxon>Xanthoceroideae</taxon>
        <taxon>Xanthoceras</taxon>
    </lineage>
</organism>
<keyword evidence="3" id="KW-1185">Reference proteome</keyword>
<dbReference type="InterPro" id="IPR039904">
    <property type="entry name" value="TRANK1"/>
</dbReference>
<evidence type="ECO:0000313" key="2">
    <source>
        <dbReference type="EMBL" id="KAH7567752.1"/>
    </source>
</evidence>
<dbReference type="PANTHER" id="PTHR21529">
    <property type="entry name" value="MAMMARY TURMOR VIRUS RECEPTOR HOMOLOG 1, 2 MTVR1, 2"/>
    <property type="match status" value="1"/>
</dbReference>
<dbReference type="Proteomes" id="UP000827721">
    <property type="component" value="Unassembled WGS sequence"/>
</dbReference>
<dbReference type="InterPro" id="IPR027417">
    <property type="entry name" value="P-loop_NTPase"/>
</dbReference>
<dbReference type="Gene3D" id="3.40.50.300">
    <property type="entry name" value="P-loop containing nucleotide triphosphate hydrolases"/>
    <property type="match status" value="1"/>
</dbReference>
<evidence type="ECO:0000256" key="1">
    <source>
        <dbReference type="SAM" id="MobiDB-lite"/>
    </source>
</evidence>
<comment type="caution">
    <text evidence="2">The sequence shown here is derived from an EMBL/GenBank/DDBJ whole genome shotgun (WGS) entry which is preliminary data.</text>
</comment>
<name>A0ABQ8HTS9_9ROSI</name>
<proteinExistence type="predicted"/>
<sequence length="270" mass="30599">MVTGDESGSGSKSNKQRFEAFEENQEWLFKSLAELTTSLAHMAMTNQESFERIERRLAENKEKEPVNGRTHGIRLPPIGLEYKTDEKDEKLVRVQKNKELTIGVVSPHTAQVVAIEDTLGHKDKNIDGFTVKVKSVDGFQDESGSGSKSNKQRFEALEENQEWLFKSLAELTTSLAHMAMTNQESFERIERRLAENKEKEPVDGRTHGIRLPPIELEYKTDEKDKKLVRVQKNKELTIGVVSPHTAQVVAIEDTLGHKDKNIDGFTVKVK</sequence>
<reference evidence="2 3" key="1">
    <citation type="submission" date="2021-02" db="EMBL/GenBank/DDBJ databases">
        <title>Plant Genome Project.</title>
        <authorList>
            <person name="Zhang R.-G."/>
        </authorList>
    </citation>
    <scope>NUCLEOTIDE SEQUENCE [LARGE SCALE GENOMIC DNA]</scope>
    <source>
        <tissue evidence="2">Leaves</tissue>
    </source>
</reference>